<keyword evidence="10" id="KW-1185">Reference proteome</keyword>
<dbReference type="Gene3D" id="3.40.50.300">
    <property type="entry name" value="P-loop containing nucleotide triphosphate hydrolases"/>
    <property type="match status" value="1"/>
</dbReference>
<evidence type="ECO:0000256" key="3">
    <source>
        <dbReference type="ARBA" id="ARBA00022679"/>
    </source>
</evidence>
<keyword evidence="3" id="KW-0808">Transferase</keyword>
<evidence type="ECO:0000256" key="2">
    <source>
        <dbReference type="ARBA" id="ARBA00022552"/>
    </source>
</evidence>
<evidence type="ECO:0000256" key="5">
    <source>
        <dbReference type="ARBA" id="ARBA00022777"/>
    </source>
</evidence>
<dbReference type="InterPro" id="IPR027417">
    <property type="entry name" value="P-loop_NTPase"/>
</dbReference>
<evidence type="ECO:0000313" key="8">
    <source>
        <dbReference type="EMBL" id="OAV91528.1"/>
    </source>
</evidence>
<dbReference type="Proteomes" id="UP000005240">
    <property type="component" value="Unassembled WGS sequence"/>
</dbReference>
<evidence type="ECO:0000256" key="6">
    <source>
        <dbReference type="ARBA" id="ARBA00022840"/>
    </source>
</evidence>
<sequence length="164" mass="18833">MSVDDEGSCRRRNANIRITGTPGTGKTTHARMLAQESNGSMKAINIGDFVNEHVCHEGWDEEWQSWLVDDEKLLDELEPLMSLPEGGTILDWPSSEIFPERWIDLKIQENNEAEIMGECLEEARENYDEEIVIELESDTINAIDSNIHHILAWTERWKNANQHS</sequence>
<dbReference type="GO" id="GO:0006364">
    <property type="term" value="P:rRNA processing"/>
    <property type="evidence" value="ECO:0007669"/>
    <property type="project" value="UniProtKB-KW"/>
</dbReference>
<dbReference type="GO" id="GO:0004017">
    <property type="term" value="F:AMP kinase activity"/>
    <property type="evidence" value="ECO:0007669"/>
    <property type="project" value="InterPro"/>
</dbReference>
<dbReference type="Pfam" id="PF13238">
    <property type="entry name" value="AAA_18"/>
    <property type="match status" value="1"/>
</dbReference>
<dbReference type="GO" id="GO:0005737">
    <property type="term" value="C:cytoplasm"/>
    <property type="evidence" value="ECO:0007669"/>
    <property type="project" value="TreeGrafter"/>
</dbReference>
<dbReference type="EMBL" id="ADAS02000079">
    <property type="protein sequence ID" value="OAV91528.1"/>
    <property type="molecule type" value="Genomic_DNA"/>
</dbReference>
<dbReference type="SUPFAM" id="SSF52540">
    <property type="entry name" value="P-loop containing nucleoside triphosphate hydrolases"/>
    <property type="match status" value="1"/>
</dbReference>
<reference evidence="9" key="4">
    <citation type="submission" date="2025-05" db="UniProtKB">
        <authorList>
            <consortium name="EnsemblFungi"/>
        </authorList>
    </citation>
    <scope>IDENTIFICATION</scope>
    <source>
        <strain evidence="9">isolate 1-1 / race 1 (BBBD)</strain>
    </source>
</reference>
<keyword evidence="2" id="KW-0698">rRNA processing</keyword>
<evidence type="ECO:0008006" key="11">
    <source>
        <dbReference type="Google" id="ProtNLM"/>
    </source>
</evidence>
<evidence type="ECO:0000256" key="4">
    <source>
        <dbReference type="ARBA" id="ARBA00022741"/>
    </source>
</evidence>
<dbReference type="AlphaFoldDB" id="A0A180GGI6"/>
<dbReference type="GO" id="GO:0016887">
    <property type="term" value="F:ATP hydrolysis activity"/>
    <property type="evidence" value="ECO:0007669"/>
    <property type="project" value="InterPro"/>
</dbReference>
<dbReference type="VEuPathDB" id="FungiDB:PTTG_27935"/>
<keyword evidence="6" id="KW-0067">ATP-binding</keyword>
<accession>A0A180GGI6</accession>
<dbReference type="InterPro" id="IPR020618">
    <property type="entry name" value="Adenyl_kinase_AK6"/>
</dbReference>
<feature type="region of interest" description="Disordered" evidence="7">
    <location>
        <begin position="1"/>
        <end position="27"/>
    </location>
</feature>
<dbReference type="EnsemblFungi" id="PTTG_27935-t43_1">
    <property type="protein sequence ID" value="PTTG_27935-t43_1-p1"/>
    <property type="gene ID" value="PTTG_27935"/>
</dbReference>
<dbReference type="PANTHER" id="PTHR12595">
    <property type="entry name" value="POS9-ACTIVATING FACTOR FAP7-RELATED"/>
    <property type="match status" value="1"/>
</dbReference>
<keyword evidence="5" id="KW-0418">Kinase</keyword>
<dbReference type="PANTHER" id="PTHR12595:SF0">
    <property type="entry name" value="ADENYLATE KINASE ISOENZYME 6"/>
    <property type="match status" value="1"/>
</dbReference>
<dbReference type="OrthoDB" id="10251185at2759"/>
<proteinExistence type="predicted"/>
<dbReference type="GO" id="GO:0005524">
    <property type="term" value="F:ATP binding"/>
    <property type="evidence" value="ECO:0007669"/>
    <property type="project" value="UniProtKB-KW"/>
</dbReference>
<protein>
    <recommendedName>
        <fullName evidence="11">Adenylate kinase isoenzyme 6 homolog</fullName>
    </recommendedName>
</protein>
<evidence type="ECO:0000256" key="1">
    <source>
        <dbReference type="ARBA" id="ARBA00022517"/>
    </source>
</evidence>
<keyword evidence="4" id="KW-0547">Nucleotide-binding</keyword>
<evidence type="ECO:0000313" key="10">
    <source>
        <dbReference type="Proteomes" id="UP000005240"/>
    </source>
</evidence>
<reference evidence="8" key="2">
    <citation type="submission" date="2016-05" db="EMBL/GenBank/DDBJ databases">
        <title>Comparative analysis highlights variable genome content of wheat rusts and divergence of the mating loci.</title>
        <authorList>
            <person name="Cuomo C.A."/>
            <person name="Bakkeren G."/>
            <person name="Szabo L."/>
            <person name="Khalil H."/>
            <person name="Joly D."/>
            <person name="Goldberg J."/>
            <person name="Young S."/>
            <person name="Zeng Q."/>
            <person name="Fellers J."/>
        </authorList>
    </citation>
    <scope>NUCLEOTIDE SEQUENCE [LARGE SCALE GENOMIC DNA]</scope>
    <source>
        <strain evidence="8">1-1 BBBD Race 1</strain>
    </source>
</reference>
<dbReference type="GO" id="GO:0005634">
    <property type="term" value="C:nucleus"/>
    <property type="evidence" value="ECO:0007669"/>
    <property type="project" value="TreeGrafter"/>
</dbReference>
<name>A0A180GGI6_PUCT1</name>
<evidence type="ECO:0000256" key="7">
    <source>
        <dbReference type="SAM" id="MobiDB-lite"/>
    </source>
</evidence>
<reference evidence="9 10" key="3">
    <citation type="journal article" date="2017" name="G3 (Bethesda)">
        <title>Comparative analysis highlights variable genome content of wheat rusts and divergence of the mating loci.</title>
        <authorList>
            <person name="Cuomo C.A."/>
            <person name="Bakkeren G."/>
            <person name="Khalil H.B."/>
            <person name="Panwar V."/>
            <person name="Joly D."/>
            <person name="Linning R."/>
            <person name="Sakthikumar S."/>
            <person name="Song X."/>
            <person name="Adiconis X."/>
            <person name="Fan L."/>
            <person name="Goldberg J.M."/>
            <person name="Levin J.Z."/>
            <person name="Young S."/>
            <person name="Zeng Q."/>
            <person name="Anikster Y."/>
            <person name="Bruce M."/>
            <person name="Wang M."/>
            <person name="Yin C."/>
            <person name="McCallum B."/>
            <person name="Szabo L.J."/>
            <person name="Hulbert S."/>
            <person name="Chen X."/>
            <person name="Fellers J.P."/>
        </authorList>
    </citation>
    <scope>NUCLEOTIDE SEQUENCE</scope>
    <source>
        <strain evidence="10">Isolate 1-1 / race 1 (BBBD)</strain>
        <strain evidence="9">isolate 1-1 / race 1 (BBBD)</strain>
    </source>
</reference>
<reference evidence="8" key="1">
    <citation type="submission" date="2009-11" db="EMBL/GenBank/DDBJ databases">
        <authorList>
            <consortium name="The Broad Institute Genome Sequencing Platform"/>
            <person name="Ward D."/>
            <person name="Feldgarden M."/>
            <person name="Earl A."/>
            <person name="Young S.K."/>
            <person name="Zeng Q."/>
            <person name="Koehrsen M."/>
            <person name="Alvarado L."/>
            <person name="Berlin A."/>
            <person name="Bochicchio J."/>
            <person name="Borenstein D."/>
            <person name="Chapman S.B."/>
            <person name="Chen Z."/>
            <person name="Engels R."/>
            <person name="Freedman E."/>
            <person name="Gellesch M."/>
            <person name="Goldberg J."/>
            <person name="Griggs A."/>
            <person name="Gujja S."/>
            <person name="Heilman E."/>
            <person name="Heiman D."/>
            <person name="Hepburn T."/>
            <person name="Howarth C."/>
            <person name="Jen D."/>
            <person name="Larson L."/>
            <person name="Lewis B."/>
            <person name="Mehta T."/>
            <person name="Park D."/>
            <person name="Pearson M."/>
            <person name="Roberts A."/>
            <person name="Saif S."/>
            <person name="Shea T."/>
            <person name="Shenoy N."/>
            <person name="Sisk P."/>
            <person name="Stolte C."/>
            <person name="Sykes S."/>
            <person name="Thomson T."/>
            <person name="Walk T."/>
            <person name="White J."/>
            <person name="Yandava C."/>
            <person name="Izard J."/>
            <person name="Baranova O.V."/>
            <person name="Blanton J.M."/>
            <person name="Tanner A.C."/>
            <person name="Dewhirst F.E."/>
            <person name="Haas B."/>
            <person name="Nusbaum C."/>
            <person name="Birren B."/>
        </authorList>
    </citation>
    <scope>NUCLEOTIDE SEQUENCE [LARGE SCALE GENOMIC DNA]</scope>
    <source>
        <strain evidence="8">1-1 BBBD Race 1</strain>
    </source>
</reference>
<dbReference type="STRING" id="630390.A0A180GGI6"/>
<gene>
    <name evidence="8" type="ORF">PTTG_27935</name>
</gene>
<organism evidence="8">
    <name type="scientific">Puccinia triticina (isolate 1-1 / race 1 (BBBD))</name>
    <name type="common">Brown leaf rust fungus</name>
    <dbReference type="NCBI Taxonomy" id="630390"/>
    <lineage>
        <taxon>Eukaryota</taxon>
        <taxon>Fungi</taxon>
        <taxon>Dikarya</taxon>
        <taxon>Basidiomycota</taxon>
        <taxon>Pucciniomycotina</taxon>
        <taxon>Pucciniomycetes</taxon>
        <taxon>Pucciniales</taxon>
        <taxon>Pucciniaceae</taxon>
        <taxon>Puccinia</taxon>
    </lineage>
</organism>
<evidence type="ECO:0000313" key="9">
    <source>
        <dbReference type="EnsemblFungi" id="PTTG_27935-t43_1-p1"/>
    </source>
</evidence>
<keyword evidence="1" id="KW-0690">Ribosome biogenesis</keyword>